<dbReference type="SUPFAM" id="SSF48403">
    <property type="entry name" value="Ankyrin repeat"/>
    <property type="match status" value="1"/>
</dbReference>
<reference evidence="4 5" key="1">
    <citation type="submission" date="2016-12" db="EMBL/GenBank/DDBJ databases">
        <title>The draft genome sequence of Actinophytocola xinjiangensis.</title>
        <authorList>
            <person name="Wang W."/>
            <person name="Yuan L."/>
        </authorList>
    </citation>
    <scope>NUCLEOTIDE SEQUENCE [LARGE SCALE GENOMIC DNA]</scope>
    <source>
        <strain evidence="4 5">CGMCC 4.4663</strain>
    </source>
</reference>
<dbReference type="AlphaFoldDB" id="A0A7Z0WS41"/>
<dbReference type="Pfam" id="PF00023">
    <property type="entry name" value="Ank"/>
    <property type="match status" value="1"/>
</dbReference>
<sequence>MATISMDDPVAAAAVHAVRTGDVVALRALLAEDPELVRTRLRDTADDGTVCTRTLLHVVADWPGHCPHGAATVVALAEAGADVDARFEGPHRETPLHWAASCDDVAVLDALLDAGANIEARGAVIGDGTPLSDATAFAQWNAAFRLVERGAVTTLFTAAMLGLLERVAAFFPPSAAPGADEVDAAFWGACHGGRLPTARYLIERGADLNRVAPWEPLTPLDAARRTSPEADDLIRWLRALGAKPAGELAS</sequence>
<dbReference type="Gene3D" id="1.25.40.20">
    <property type="entry name" value="Ankyrin repeat-containing domain"/>
    <property type="match status" value="1"/>
</dbReference>
<evidence type="ECO:0000313" key="5">
    <source>
        <dbReference type="Proteomes" id="UP000185696"/>
    </source>
</evidence>
<keyword evidence="2 3" id="KW-0040">ANK repeat</keyword>
<dbReference type="InterPro" id="IPR002110">
    <property type="entry name" value="Ankyrin_rpt"/>
</dbReference>
<dbReference type="EMBL" id="MSIF01000001">
    <property type="protein sequence ID" value="OLF14328.1"/>
    <property type="molecule type" value="Genomic_DNA"/>
</dbReference>
<name>A0A7Z0WS41_9PSEU</name>
<comment type="caution">
    <text evidence="4">The sequence shown here is derived from an EMBL/GenBank/DDBJ whole genome shotgun (WGS) entry which is preliminary data.</text>
</comment>
<evidence type="ECO:0000256" key="1">
    <source>
        <dbReference type="ARBA" id="ARBA00022737"/>
    </source>
</evidence>
<protein>
    <recommendedName>
        <fullName evidence="6">Ankyrin repeat protein</fullName>
    </recommendedName>
</protein>
<dbReference type="PANTHER" id="PTHR24198:SF165">
    <property type="entry name" value="ANKYRIN REPEAT-CONTAINING PROTEIN-RELATED"/>
    <property type="match status" value="1"/>
</dbReference>
<keyword evidence="1" id="KW-0677">Repeat</keyword>
<organism evidence="4 5">
    <name type="scientific">Actinophytocola xinjiangensis</name>
    <dbReference type="NCBI Taxonomy" id="485602"/>
    <lineage>
        <taxon>Bacteria</taxon>
        <taxon>Bacillati</taxon>
        <taxon>Actinomycetota</taxon>
        <taxon>Actinomycetes</taxon>
        <taxon>Pseudonocardiales</taxon>
        <taxon>Pseudonocardiaceae</taxon>
    </lineage>
</organism>
<dbReference type="InterPro" id="IPR036770">
    <property type="entry name" value="Ankyrin_rpt-contain_sf"/>
</dbReference>
<dbReference type="PANTHER" id="PTHR24198">
    <property type="entry name" value="ANKYRIN REPEAT AND PROTEIN KINASE DOMAIN-CONTAINING PROTEIN"/>
    <property type="match status" value="1"/>
</dbReference>
<dbReference type="Proteomes" id="UP000185696">
    <property type="component" value="Unassembled WGS sequence"/>
</dbReference>
<dbReference type="OrthoDB" id="2826662at2"/>
<evidence type="ECO:0008006" key="6">
    <source>
        <dbReference type="Google" id="ProtNLM"/>
    </source>
</evidence>
<dbReference type="PROSITE" id="PS50297">
    <property type="entry name" value="ANK_REP_REGION"/>
    <property type="match status" value="1"/>
</dbReference>
<dbReference type="PROSITE" id="PS50088">
    <property type="entry name" value="ANK_REPEAT"/>
    <property type="match status" value="1"/>
</dbReference>
<dbReference type="SMART" id="SM00248">
    <property type="entry name" value="ANK"/>
    <property type="match status" value="3"/>
</dbReference>
<evidence type="ECO:0000256" key="3">
    <source>
        <dbReference type="PROSITE-ProRule" id="PRU00023"/>
    </source>
</evidence>
<evidence type="ECO:0000256" key="2">
    <source>
        <dbReference type="ARBA" id="ARBA00023043"/>
    </source>
</evidence>
<proteinExistence type="predicted"/>
<accession>A0A7Z0WS41</accession>
<gene>
    <name evidence="4" type="ORF">BLA60_04145</name>
</gene>
<evidence type="ECO:0000313" key="4">
    <source>
        <dbReference type="EMBL" id="OLF14328.1"/>
    </source>
</evidence>
<dbReference type="RefSeq" id="WP_075131276.1">
    <property type="nucleotide sequence ID" value="NZ_MSIF01000001.1"/>
</dbReference>
<feature type="repeat" description="ANK" evidence="3">
    <location>
        <begin position="91"/>
        <end position="123"/>
    </location>
</feature>
<keyword evidence="5" id="KW-1185">Reference proteome</keyword>